<evidence type="ECO:0008006" key="3">
    <source>
        <dbReference type="Google" id="ProtNLM"/>
    </source>
</evidence>
<comment type="caution">
    <text evidence="1">The sequence shown here is derived from an EMBL/GenBank/DDBJ whole genome shotgun (WGS) entry which is preliminary data.</text>
</comment>
<evidence type="ECO:0000313" key="1">
    <source>
        <dbReference type="EMBL" id="RJP57331.1"/>
    </source>
</evidence>
<evidence type="ECO:0000313" key="2">
    <source>
        <dbReference type="Proteomes" id="UP000266426"/>
    </source>
</evidence>
<proteinExistence type="predicted"/>
<name>A0A3A4R757_9BACT</name>
<dbReference type="EMBL" id="QZJZ01000082">
    <property type="protein sequence ID" value="RJP57331.1"/>
    <property type="molecule type" value="Genomic_DNA"/>
</dbReference>
<dbReference type="Proteomes" id="UP000266426">
    <property type="component" value="Unassembled WGS sequence"/>
</dbReference>
<protein>
    <recommendedName>
        <fullName evidence="3">Nucleotidyltransferase domain-containing protein</fullName>
    </recommendedName>
</protein>
<organism evidence="1 2">
    <name type="scientific">Candidatus Auribacter fodinae</name>
    <dbReference type="NCBI Taxonomy" id="2093366"/>
    <lineage>
        <taxon>Bacteria</taxon>
        <taxon>Pseudomonadati</taxon>
        <taxon>Candidatus Auribacterota</taxon>
        <taxon>Candidatus Auribacteria</taxon>
        <taxon>Candidatus Auribacterales</taxon>
        <taxon>Candidatus Auribacteraceae</taxon>
        <taxon>Candidatus Auribacter</taxon>
    </lineage>
</organism>
<gene>
    <name evidence="1" type="ORF">C4541_10245</name>
</gene>
<sequence length="258" mass="30292">MTHDMKINTDRLPPAIGKPVRVFCEMFIWGHASNLESVAVYGSAITPNFIPKVSNINLVCIFNSINLETLRLSLPSLKFGSKFRIEPPLFFTMDYITSSLATFPMEFLEIIENHVTIYGDEKLNGLVVPRHNLRLQCEQQIKSLLLRMRQAYLEHGKNQKVLRMIIKDSFNNLFPIFRCLLRLENKPIPDNYEDVIMKISYLYQIDGQFFVDIFRDKRKTEKIIWTEIERIYQDFINHLEIIGGKVERFQIDETTEKP</sequence>
<accession>A0A3A4R757</accession>
<dbReference type="AlphaFoldDB" id="A0A3A4R757"/>
<reference evidence="1 2" key="1">
    <citation type="journal article" date="2017" name="ISME J.">
        <title>Energy and carbon metabolisms in a deep terrestrial subsurface fluid microbial community.</title>
        <authorList>
            <person name="Momper L."/>
            <person name="Jungbluth S.P."/>
            <person name="Lee M.D."/>
            <person name="Amend J.P."/>
        </authorList>
    </citation>
    <scope>NUCLEOTIDE SEQUENCE [LARGE SCALE GENOMIC DNA]</scope>
    <source>
        <strain evidence="1">SURF_26</strain>
    </source>
</reference>